<feature type="region of interest" description="Disordered" evidence="1">
    <location>
        <begin position="120"/>
        <end position="152"/>
    </location>
</feature>
<dbReference type="RefSeq" id="WP_131759868.1">
    <property type="nucleotide sequence ID" value="NZ_CAACUY010000093.1"/>
</dbReference>
<evidence type="ECO:0000256" key="1">
    <source>
        <dbReference type="SAM" id="MobiDB-lite"/>
    </source>
</evidence>
<comment type="caution">
    <text evidence="2">The sequence shown here is derived from an EMBL/GenBank/DDBJ whole genome shotgun (WGS) entry which is preliminary data.</text>
</comment>
<keyword evidence="3" id="KW-1185">Reference proteome</keyword>
<gene>
    <name evidence="2" type="ORF">ACFQZM_25725</name>
</gene>
<dbReference type="EMBL" id="JBHTGP010000013">
    <property type="protein sequence ID" value="MFD0687921.1"/>
    <property type="molecule type" value="Genomic_DNA"/>
</dbReference>
<dbReference type="Proteomes" id="UP001597063">
    <property type="component" value="Unassembled WGS sequence"/>
</dbReference>
<evidence type="ECO:0000313" key="2">
    <source>
        <dbReference type="EMBL" id="MFD0687921.1"/>
    </source>
</evidence>
<dbReference type="InterPro" id="IPR023393">
    <property type="entry name" value="START-like_dom_sf"/>
</dbReference>
<reference evidence="3" key="1">
    <citation type="journal article" date="2019" name="Int. J. Syst. Evol. Microbiol.">
        <title>The Global Catalogue of Microorganisms (GCM) 10K type strain sequencing project: providing services to taxonomists for standard genome sequencing and annotation.</title>
        <authorList>
            <consortium name="The Broad Institute Genomics Platform"/>
            <consortium name="The Broad Institute Genome Sequencing Center for Infectious Disease"/>
            <person name="Wu L."/>
            <person name="Ma J."/>
        </authorList>
    </citation>
    <scope>NUCLEOTIDE SEQUENCE [LARGE SCALE GENOMIC DNA]</scope>
    <source>
        <strain evidence="3">JCM 9371</strain>
    </source>
</reference>
<evidence type="ECO:0000313" key="3">
    <source>
        <dbReference type="Proteomes" id="UP001597063"/>
    </source>
</evidence>
<proteinExistence type="predicted"/>
<accession>A0ABW2XMZ1</accession>
<organism evidence="2 3">
    <name type="scientific">Actinomadura fibrosa</name>
    <dbReference type="NCBI Taxonomy" id="111802"/>
    <lineage>
        <taxon>Bacteria</taxon>
        <taxon>Bacillati</taxon>
        <taxon>Actinomycetota</taxon>
        <taxon>Actinomycetes</taxon>
        <taxon>Streptosporangiales</taxon>
        <taxon>Thermomonosporaceae</taxon>
        <taxon>Actinomadura</taxon>
    </lineage>
</organism>
<dbReference type="Gene3D" id="3.30.530.20">
    <property type="match status" value="1"/>
</dbReference>
<protein>
    <submittedName>
        <fullName evidence="2">Uncharacterized protein</fullName>
    </submittedName>
</protein>
<sequence>MKRAFVAAAVVAGVGAGLVRRLRSRAASRQDDLSRWLVVTVNVPPERFGETPEPLARLKDHIEIRTAPAPGGKGTELAARLCGNGRTGGTGPIARLSGNDPRQPVREALREAKSLIETGEIMKPDAPPTTRSTPGGKLVGLVTRRASGEGRL</sequence>
<name>A0ABW2XMZ1_9ACTN</name>